<evidence type="ECO:0000313" key="3">
    <source>
        <dbReference type="Proteomes" id="UP000799437"/>
    </source>
</evidence>
<evidence type="ECO:0000313" key="2">
    <source>
        <dbReference type="EMBL" id="KAF2752499.1"/>
    </source>
</evidence>
<keyword evidence="3" id="KW-1185">Reference proteome</keyword>
<proteinExistence type="predicted"/>
<feature type="region of interest" description="Disordered" evidence="1">
    <location>
        <begin position="313"/>
        <end position="332"/>
    </location>
</feature>
<dbReference type="OrthoDB" id="3945308at2759"/>
<accession>A0A6A6VRG7</accession>
<protein>
    <submittedName>
        <fullName evidence="2">Uncharacterized protein</fullName>
    </submittedName>
</protein>
<dbReference type="Proteomes" id="UP000799437">
    <property type="component" value="Unassembled WGS sequence"/>
</dbReference>
<feature type="compositionally biased region" description="Basic and acidic residues" evidence="1">
    <location>
        <begin position="116"/>
        <end position="127"/>
    </location>
</feature>
<reference evidence="2" key="1">
    <citation type="journal article" date="2020" name="Stud. Mycol.">
        <title>101 Dothideomycetes genomes: a test case for predicting lifestyles and emergence of pathogens.</title>
        <authorList>
            <person name="Haridas S."/>
            <person name="Albert R."/>
            <person name="Binder M."/>
            <person name="Bloem J."/>
            <person name="Labutti K."/>
            <person name="Salamov A."/>
            <person name="Andreopoulos B."/>
            <person name="Baker S."/>
            <person name="Barry K."/>
            <person name="Bills G."/>
            <person name="Bluhm B."/>
            <person name="Cannon C."/>
            <person name="Castanera R."/>
            <person name="Culley D."/>
            <person name="Daum C."/>
            <person name="Ezra D."/>
            <person name="Gonzalez J."/>
            <person name="Henrissat B."/>
            <person name="Kuo A."/>
            <person name="Liang C."/>
            <person name="Lipzen A."/>
            <person name="Lutzoni F."/>
            <person name="Magnuson J."/>
            <person name="Mondo S."/>
            <person name="Nolan M."/>
            <person name="Ohm R."/>
            <person name="Pangilinan J."/>
            <person name="Park H.-J."/>
            <person name="Ramirez L."/>
            <person name="Alfaro M."/>
            <person name="Sun H."/>
            <person name="Tritt A."/>
            <person name="Yoshinaga Y."/>
            <person name="Zwiers L.-H."/>
            <person name="Turgeon B."/>
            <person name="Goodwin S."/>
            <person name="Spatafora J."/>
            <person name="Crous P."/>
            <person name="Grigoriev I."/>
        </authorList>
    </citation>
    <scope>NUCLEOTIDE SEQUENCE</scope>
    <source>
        <strain evidence="2">CBS 121739</strain>
    </source>
</reference>
<sequence>MLSDARDFQILLSDISLLLTAYARKYPMPSALTRSQLEDLSSHLSRLQETHSKSDLERYDQYLCNEHDIGIEAENNVYLAIDEMLDFLGRDTEHPHDEDNSASAAPEHNISTKPSEGMEKAPSRSEVQRCPTTTTGACPVAFASTEVTNTTGTRHGERKTFLKKPRSARIGERKRNVAHMSTAYIGQSHAISRADVSTVLKLVSSPPEIDPWSIYSEFKRHDVRCGTGFDHNRLYLLTKLFYAIGSPDAFSQLRDTSSILRTRTISLHQSSQDLNGTIAELDQLEASVHASSVLRRYHLVHLYSLRQKLQAQRGQNSKRLRPDREIGRTSGHTGSQILAKIMVEAYPDVKATRQSRTKGKDEYGRKLQTLKGRLLAGHRWSTLAHAFAPGILALMPTQGDYQVTNSDYEKLPAPAIDMLIQVLIHHRSSFLQQVSKAVSSIASSTFLQSPKYFFETQDRDMLKVEKYDSARLIELCSQDTMSGT</sequence>
<organism evidence="2 3">
    <name type="scientific">Pseudovirgaria hyperparasitica</name>
    <dbReference type="NCBI Taxonomy" id="470096"/>
    <lineage>
        <taxon>Eukaryota</taxon>
        <taxon>Fungi</taxon>
        <taxon>Dikarya</taxon>
        <taxon>Ascomycota</taxon>
        <taxon>Pezizomycotina</taxon>
        <taxon>Dothideomycetes</taxon>
        <taxon>Dothideomycetes incertae sedis</taxon>
        <taxon>Acrospermales</taxon>
        <taxon>Acrospermaceae</taxon>
        <taxon>Pseudovirgaria</taxon>
    </lineage>
</organism>
<dbReference type="GeneID" id="54481814"/>
<evidence type="ECO:0000256" key="1">
    <source>
        <dbReference type="SAM" id="MobiDB-lite"/>
    </source>
</evidence>
<dbReference type="AlphaFoldDB" id="A0A6A6VRG7"/>
<feature type="region of interest" description="Disordered" evidence="1">
    <location>
        <begin position="90"/>
        <end position="132"/>
    </location>
</feature>
<feature type="compositionally biased region" description="Basic and acidic residues" evidence="1">
    <location>
        <begin position="90"/>
        <end position="99"/>
    </location>
</feature>
<dbReference type="RefSeq" id="XP_033594957.1">
    <property type="nucleotide sequence ID" value="XM_033740760.1"/>
</dbReference>
<gene>
    <name evidence="2" type="ORF">EJ05DRAFT_320606</name>
</gene>
<name>A0A6A6VRG7_9PEZI</name>
<dbReference type="EMBL" id="ML996614">
    <property type="protein sequence ID" value="KAF2752499.1"/>
    <property type="molecule type" value="Genomic_DNA"/>
</dbReference>